<dbReference type="InterPro" id="IPR057191">
    <property type="entry name" value="DUF7869"/>
</dbReference>
<dbReference type="OrthoDB" id="2424107at2759"/>
<dbReference type="PANTHER" id="PTHR33153">
    <property type="entry name" value="MYND-TYPE DOMAIN-CONTAINING PROTEIN"/>
    <property type="match status" value="1"/>
</dbReference>
<evidence type="ECO:0000259" key="1">
    <source>
        <dbReference type="Pfam" id="PF25273"/>
    </source>
</evidence>
<dbReference type="EMBL" id="CAJPWZ010001062">
    <property type="protein sequence ID" value="CAG2206786.1"/>
    <property type="molecule type" value="Genomic_DNA"/>
</dbReference>
<comment type="caution">
    <text evidence="2">The sequence shown here is derived from an EMBL/GenBank/DDBJ whole genome shotgun (WGS) entry which is preliminary data.</text>
</comment>
<dbReference type="Proteomes" id="UP000683360">
    <property type="component" value="Unassembled WGS sequence"/>
</dbReference>
<dbReference type="PANTHER" id="PTHR33153:SF3">
    <property type="entry name" value="TRAFFICKING PROTEIN PARTICLE COMPLEX SUBUNIT 11 DOMAIN-CONTAINING PROTEIN"/>
    <property type="match status" value="1"/>
</dbReference>
<organism evidence="2 3">
    <name type="scientific">Mytilus edulis</name>
    <name type="common">Blue mussel</name>
    <dbReference type="NCBI Taxonomy" id="6550"/>
    <lineage>
        <taxon>Eukaryota</taxon>
        <taxon>Metazoa</taxon>
        <taxon>Spiralia</taxon>
        <taxon>Lophotrochozoa</taxon>
        <taxon>Mollusca</taxon>
        <taxon>Bivalvia</taxon>
        <taxon>Autobranchia</taxon>
        <taxon>Pteriomorphia</taxon>
        <taxon>Mytilida</taxon>
        <taxon>Mytiloidea</taxon>
        <taxon>Mytilidae</taxon>
        <taxon>Mytilinae</taxon>
        <taxon>Mytilus</taxon>
    </lineage>
</organism>
<evidence type="ECO:0000313" key="2">
    <source>
        <dbReference type="EMBL" id="CAG2206786.1"/>
    </source>
</evidence>
<sequence>MANCFALKTTGDGNCLYNSFSKLFSGNEDLADRIRLLSALELYQNRTLYANLSHLEEVAKHPETGNGNLEHLFTCLLQDGSLNIYDVAKNREDALTYEALQTCHAGNWAGMFNIMAIATVFNISIYSVYPEACRGIRPLLHRKIDPVSKTDSLPTLEVAIFLDKRWGFRFQKRFNVYTQSFCSLGYKQASGAQKESSRKRNALDFGKIQEDLKEDCGCYRECNSQFLNTEIVYRWRVKYHSLPQGFQQQTKLLEMYRDSWSSDCHFVEGMFICRVAWRKTLLRISKRTYSRMVERASSGVLCLANVPKTKSDTRGQICIGFMENFVKYYGDDHPENGNTYLPPGMTLKDVYDRYRDKYKDSKPLKLARFYEIWTKHFKHVKHPKCSNMAKCVVCVFAAELLKSTADPQIRETIRSDFSEHLERQREARQSYYERRDEAISNLDVTSIIVDGMDQAKTHIPHFRDMPKNLDPKNLLQSHITGIITHGKGTKIYLDVFVNFLMVGHTHEDIDQRFSLISRRLKRKPTRSIPEFAEEVQQSMDKISVKGVNKVYDVREWILKRNQDMFALKFKAWPKDIEWLPSGSCLELFKENKDGSQLVPQGVPQVVEPDWAKLELDLVKANLKNIKDLYARQYK</sequence>
<evidence type="ECO:0000313" key="3">
    <source>
        <dbReference type="Proteomes" id="UP000683360"/>
    </source>
</evidence>
<dbReference type="AlphaFoldDB" id="A0A8S3RF71"/>
<keyword evidence="3" id="KW-1185">Reference proteome</keyword>
<gene>
    <name evidence="2" type="ORF">MEDL_21116</name>
</gene>
<reference evidence="2" key="1">
    <citation type="submission" date="2021-03" db="EMBL/GenBank/DDBJ databases">
        <authorList>
            <person name="Bekaert M."/>
        </authorList>
    </citation>
    <scope>NUCLEOTIDE SEQUENCE</scope>
</reference>
<name>A0A8S3RF71_MYTED</name>
<dbReference type="Gene3D" id="3.90.70.80">
    <property type="match status" value="1"/>
</dbReference>
<protein>
    <recommendedName>
        <fullName evidence="1">DUF7869 domain-containing protein</fullName>
    </recommendedName>
</protein>
<dbReference type="Pfam" id="PF25273">
    <property type="entry name" value="DUF7869"/>
    <property type="match status" value="1"/>
</dbReference>
<feature type="domain" description="DUF7869" evidence="1">
    <location>
        <begin position="490"/>
        <end position="563"/>
    </location>
</feature>
<proteinExistence type="predicted"/>
<accession>A0A8S3RF71</accession>